<comment type="cofactor">
    <cofactor evidence="1">
        <name>[3Fe-4S] cluster</name>
        <dbReference type="ChEBI" id="CHEBI:21137"/>
    </cofactor>
</comment>
<dbReference type="GO" id="GO:0051538">
    <property type="term" value="F:3 iron, 4 sulfur cluster binding"/>
    <property type="evidence" value="ECO:0007669"/>
    <property type="project" value="UniProtKB-KW"/>
</dbReference>
<evidence type="ECO:0000256" key="5">
    <source>
        <dbReference type="ARBA" id="ARBA00022485"/>
    </source>
</evidence>
<dbReference type="GO" id="GO:0016020">
    <property type="term" value="C:membrane"/>
    <property type="evidence" value="ECO:0007669"/>
    <property type="project" value="TreeGrafter"/>
</dbReference>
<dbReference type="GO" id="GO:0009055">
    <property type="term" value="F:electron transfer activity"/>
    <property type="evidence" value="ECO:0007669"/>
    <property type="project" value="TreeGrafter"/>
</dbReference>
<dbReference type="PANTHER" id="PTHR43518">
    <property type="entry name" value="NITRATE REDUCTASE BETA SUBUNIT"/>
    <property type="match status" value="1"/>
</dbReference>
<evidence type="ECO:0000256" key="3">
    <source>
        <dbReference type="ARBA" id="ARBA00004196"/>
    </source>
</evidence>
<evidence type="ECO:0000256" key="4">
    <source>
        <dbReference type="ARBA" id="ARBA00022448"/>
    </source>
</evidence>
<dbReference type="GO" id="GO:0009061">
    <property type="term" value="P:anaerobic respiration"/>
    <property type="evidence" value="ECO:0007669"/>
    <property type="project" value="TreeGrafter"/>
</dbReference>
<evidence type="ECO:0000256" key="8">
    <source>
        <dbReference type="ARBA" id="ARBA00022982"/>
    </source>
</evidence>
<evidence type="ECO:0000256" key="6">
    <source>
        <dbReference type="ARBA" id="ARBA00022723"/>
    </source>
</evidence>
<gene>
    <name evidence="13" type="ORF">SAMN06265353_0916</name>
</gene>
<dbReference type="RefSeq" id="WP_096601736.1">
    <property type="nucleotide sequence ID" value="NZ_OBEN01000004.1"/>
</dbReference>
<keyword evidence="6" id="KW-0479">Metal-binding</keyword>
<keyword evidence="11" id="KW-0003">3Fe-4S</keyword>
<evidence type="ECO:0000313" key="14">
    <source>
        <dbReference type="Proteomes" id="UP000218627"/>
    </source>
</evidence>
<comment type="cofactor">
    <cofactor evidence="2">
        <name>[4Fe-4S] cluster</name>
        <dbReference type="ChEBI" id="CHEBI:49883"/>
    </cofactor>
</comment>
<dbReference type="AlphaFoldDB" id="A0A285NWQ5"/>
<reference evidence="14" key="1">
    <citation type="submission" date="2017-09" db="EMBL/GenBank/DDBJ databases">
        <authorList>
            <person name="Varghese N."/>
            <person name="Submissions S."/>
        </authorList>
    </citation>
    <scope>NUCLEOTIDE SEQUENCE [LARGE SCALE GENOMIC DNA]</scope>
    <source>
        <strain evidence="14">DSM 2913</strain>
    </source>
</reference>
<dbReference type="Proteomes" id="UP000218627">
    <property type="component" value="Unassembled WGS sequence"/>
</dbReference>
<dbReference type="SUPFAM" id="SSF54862">
    <property type="entry name" value="4Fe-4S ferredoxins"/>
    <property type="match status" value="1"/>
</dbReference>
<dbReference type="OrthoDB" id="9779457at2"/>
<dbReference type="Pfam" id="PF13247">
    <property type="entry name" value="Fer4_11"/>
    <property type="match status" value="1"/>
</dbReference>
<dbReference type="PANTHER" id="PTHR43518:SF1">
    <property type="entry name" value="RESPIRATORY NITRATE REDUCTASE 1 BETA CHAIN"/>
    <property type="match status" value="1"/>
</dbReference>
<dbReference type="GO" id="GO:0030313">
    <property type="term" value="C:cell envelope"/>
    <property type="evidence" value="ECO:0007669"/>
    <property type="project" value="UniProtKB-SubCell"/>
</dbReference>
<dbReference type="InterPro" id="IPR017896">
    <property type="entry name" value="4Fe4S_Fe-S-bd"/>
</dbReference>
<keyword evidence="9" id="KW-0408">Iron</keyword>
<feature type="domain" description="4Fe-4S ferredoxin-type" evidence="12">
    <location>
        <begin position="169"/>
        <end position="200"/>
    </location>
</feature>
<dbReference type="PROSITE" id="PS51379">
    <property type="entry name" value="4FE4S_FER_2"/>
    <property type="match status" value="3"/>
</dbReference>
<keyword evidence="4" id="KW-0813">Transport</keyword>
<feature type="domain" description="4Fe-4S ferredoxin-type" evidence="12">
    <location>
        <begin position="26"/>
        <end position="55"/>
    </location>
</feature>
<dbReference type="GO" id="GO:0046872">
    <property type="term" value="F:metal ion binding"/>
    <property type="evidence" value="ECO:0007669"/>
    <property type="project" value="UniProtKB-KW"/>
</dbReference>
<keyword evidence="14" id="KW-1185">Reference proteome</keyword>
<name>A0A285NWQ5_9AQUI</name>
<dbReference type="Gene3D" id="3.30.70.20">
    <property type="match status" value="3"/>
</dbReference>
<keyword evidence="7" id="KW-0677">Repeat</keyword>
<proteinExistence type="predicted"/>
<organism evidence="13 14">
    <name type="scientific">Hydrogenobacter hydrogenophilus</name>
    <dbReference type="NCBI Taxonomy" id="35835"/>
    <lineage>
        <taxon>Bacteria</taxon>
        <taxon>Pseudomonadati</taxon>
        <taxon>Aquificota</taxon>
        <taxon>Aquificia</taxon>
        <taxon>Aquificales</taxon>
        <taxon>Aquificaceae</taxon>
        <taxon>Hydrogenobacter</taxon>
    </lineage>
</organism>
<feature type="domain" description="4Fe-4S ferredoxin-type" evidence="12">
    <location>
        <begin position="135"/>
        <end position="167"/>
    </location>
</feature>
<evidence type="ECO:0000256" key="9">
    <source>
        <dbReference type="ARBA" id="ARBA00023004"/>
    </source>
</evidence>
<evidence type="ECO:0000256" key="7">
    <source>
        <dbReference type="ARBA" id="ARBA00022737"/>
    </source>
</evidence>
<accession>A0A285NWQ5</accession>
<protein>
    <submittedName>
        <fullName evidence="13">Nitrate reductase beta subunit</fullName>
    </submittedName>
</protein>
<keyword evidence="5" id="KW-0004">4Fe-4S</keyword>
<evidence type="ECO:0000256" key="11">
    <source>
        <dbReference type="ARBA" id="ARBA00023291"/>
    </source>
</evidence>
<evidence type="ECO:0000259" key="12">
    <source>
        <dbReference type="PROSITE" id="PS51379"/>
    </source>
</evidence>
<evidence type="ECO:0000256" key="2">
    <source>
        <dbReference type="ARBA" id="ARBA00001966"/>
    </source>
</evidence>
<dbReference type="CDD" id="cd10556">
    <property type="entry name" value="SER_beta"/>
    <property type="match status" value="1"/>
</dbReference>
<keyword evidence="8" id="KW-0249">Electron transport</keyword>
<evidence type="ECO:0000313" key="13">
    <source>
        <dbReference type="EMBL" id="SNZ13905.1"/>
    </source>
</evidence>
<comment type="subcellular location">
    <subcellularLocation>
        <location evidence="3">Cell envelope</location>
    </subcellularLocation>
</comment>
<dbReference type="EMBL" id="OBEN01000004">
    <property type="protein sequence ID" value="SNZ13905.1"/>
    <property type="molecule type" value="Genomic_DNA"/>
</dbReference>
<evidence type="ECO:0000256" key="1">
    <source>
        <dbReference type="ARBA" id="ARBA00001927"/>
    </source>
</evidence>
<keyword evidence="10" id="KW-0411">Iron-sulfur</keyword>
<evidence type="ECO:0000256" key="10">
    <source>
        <dbReference type="ARBA" id="ARBA00023014"/>
    </source>
</evidence>
<sequence length="369" mass="42401">MAKGFNWQLGREINYPYEPKRPKRQFAVVMDLNKCIACQTCTIACKTTWTPGRGQEYMLWNNVETKPWGFYPLGWDVKLLELLDGDKKTVFDAPEGERILGWKPDDLDWMYPNIGEDEVNEPVDIGTVIESFPHPIWMFYLPRICNHCTYPACVAACPRQAIYKREEDGIVLIDAERCEGYQECVKACPYKKTMFNFVARISQKCIGCFPRVEEGLQPQCVITCIGKIRLMGFINPPEGARQENPIDFLVHIKKVALPLYPQTGLEPNVYYIPPINVPLRFLRQMFGQGAEHAVKTYMAMREGKEPELQAVLHLFGSTPYIPHSFAVGPNEVIAYDEKGKEIVRVPLVEPLQYRPHKDEKLDVVRQDIP</sequence>
<dbReference type="GO" id="GO:0051539">
    <property type="term" value="F:4 iron, 4 sulfur cluster binding"/>
    <property type="evidence" value="ECO:0007669"/>
    <property type="project" value="UniProtKB-KW"/>
</dbReference>